<protein>
    <submittedName>
        <fullName evidence="1">Uncharacterized protein</fullName>
    </submittedName>
</protein>
<sequence length="183" mass="19441">MDLYGVDHDVQPSRHRHPGGGAVPPPPLSASSALLLSVARRLSSASLPPDATAADVAAGLAGDPELTALMARLADEEPATVRADTAAVAALPTVYAEPVGRPGREEMPSCPVCAEELEELEPVRRMPCGHYFHGDCLLPWLARAHTCPACRFELKKDGAAVAELRRSAAREEASRELARGMYN</sequence>
<reference evidence="1" key="1">
    <citation type="submission" date="2019-11" db="EMBL/GenBank/DDBJ databases">
        <title>Nori genome reveals adaptations in red seaweeds to the harsh intertidal environment.</title>
        <authorList>
            <person name="Wang D."/>
            <person name="Mao Y."/>
        </authorList>
    </citation>
    <scope>NUCLEOTIDE SEQUENCE</scope>
    <source>
        <tissue evidence="1">Gametophyte</tissue>
    </source>
</reference>
<evidence type="ECO:0000313" key="2">
    <source>
        <dbReference type="Proteomes" id="UP000798662"/>
    </source>
</evidence>
<keyword evidence="2" id="KW-1185">Reference proteome</keyword>
<evidence type="ECO:0000313" key="1">
    <source>
        <dbReference type="EMBL" id="KAK1867847.1"/>
    </source>
</evidence>
<organism evidence="1 2">
    <name type="scientific">Pyropia yezoensis</name>
    <name type="common">Susabi-nori</name>
    <name type="synonym">Porphyra yezoensis</name>
    <dbReference type="NCBI Taxonomy" id="2788"/>
    <lineage>
        <taxon>Eukaryota</taxon>
        <taxon>Rhodophyta</taxon>
        <taxon>Bangiophyceae</taxon>
        <taxon>Bangiales</taxon>
        <taxon>Bangiaceae</taxon>
        <taxon>Pyropia</taxon>
    </lineage>
</organism>
<name>A0ACC3CCE9_PYRYE</name>
<proteinExistence type="predicted"/>
<comment type="caution">
    <text evidence="1">The sequence shown here is derived from an EMBL/GenBank/DDBJ whole genome shotgun (WGS) entry which is preliminary data.</text>
</comment>
<dbReference type="Proteomes" id="UP000798662">
    <property type="component" value="Chromosome 3"/>
</dbReference>
<accession>A0ACC3CCE9</accession>
<gene>
    <name evidence="1" type="ORF">I4F81_010346</name>
</gene>
<dbReference type="EMBL" id="CM020620">
    <property type="protein sequence ID" value="KAK1867847.1"/>
    <property type="molecule type" value="Genomic_DNA"/>
</dbReference>